<feature type="compositionally biased region" description="Basic and acidic residues" evidence="1">
    <location>
        <begin position="79"/>
        <end position="114"/>
    </location>
</feature>
<reference evidence="2 3" key="1">
    <citation type="journal article" date="2015" name="Nature">
        <title>rRNA introns, odd ribosomes, and small enigmatic genomes across a large radiation of phyla.</title>
        <authorList>
            <person name="Brown C.T."/>
            <person name="Hug L.A."/>
            <person name="Thomas B.C."/>
            <person name="Sharon I."/>
            <person name="Castelle C.J."/>
            <person name="Singh A."/>
            <person name="Wilkins M.J."/>
            <person name="Williams K.H."/>
            <person name="Banfield J.F."/>
        </authorList>
    </citation>
    <scope>NUCLEOTIDE SEQUENCE [LARGE SCALE GENOMIC DNA]</scope>
</reference>
<comment type="caution">
    <text evidence="2">The sequence shown here is derived from an EMBL/GenBank/DDBJ whole genome shotgun (WGS) entry which is preliminary data.</text>
</comment>
<feature type="compositionally biased region" description="Low complexity" evidence="1">
    <location>
        <begin position="53"/>
        <end position="70"/>
    </location>
</feature>
<protein>
    <submittedName>
        <fullName evidence="2">Uncharacterized protein</fullName>
    </submittedName>
</protein>
<dbReference type="EMBL" id="LCCU01000004">
    <property type="protein sequence ID" value="KKS39111.1"/>
    <property type="molecule type" value="Genomic_DNA"/>
</dbReference>
<evidence type="ECO:0000256" key="1">
    <source>
        <dbReference type="SAM" id="MobiDB-lite"/>
    </source>
</evidence>
<dbReference type="AlphaFoldDB" id="A0A0G1AYF0"/>
<accession>A0A0G1AYF0</accession>
<gene>
    <name evidence="2" type="ORF">UV00_C0004G0037</name>
</gene>
<organism evidence="2 3">
    <name type="scientific">candidate division WWE3 bacterium GW2011_GWF1_42_14</name>
    <dbReference type="NCBI Taxonomy" id="1619138"/>
    <lineage>
        <taxon>Bacteria</taxon>
        <taxon>Katanobacteria</taxon>
    </lineage>
</organism>
<dbReference type="Proteomes" id="UP000033847">
    <property type="component" value="Unassembled WGS sequence"/>
</dbReference>
<sequence length="162" mass="19158">MLTYLLGCPLIVVLVIAVLVKINKSEFHEQNGQSHITIEEQQALKRQRKAANRARQQQQLIARAQAMRAAGLDPENTDDVQKWKNARKQERQERRRLLREERREESTQLLRTEKTFPGGKLWPFSDDDDYVNDPLPDPPWEYYPRKEKEEEKGSFLAMLLWD</sequence>
<evidence type="ECO:0000313" key="3">
    <source>
        <dbReference type="Proteomes" id="UP000033847"/>
    </source>
</evidence>
<evidence type="ECO:0000313" key="2">
    <source>
        <dbReference type="EMBL" id="KKS39111.1"/>
    </source>
</evidence>
<feature type="region of interest" description="Disordered" evidence="1">
    <location>
        <begin position="47"/>
        <end position="146"/>
    </location>
</feature>
<proteinExistence type="predicted"/>
<name>A0A0G1AYF0_UNCKA</name>